<comment type="function">
    <text evidence="5">Modulates RecA activity.</text>
</comment>
<dbReference type="Pfam" id="PF21981">
    <property type="entry name" value="RecX_HTH3"/>
    <property type="match status" value="1"/>
</dbReference>
<dbReference type="Pfam" id="PF21982">
    <property type="entry name" value="RecX_HTH1"/>
    <property type="match status" value="1"/>
</dbReference>
<dbReference type="GO" id="GO:0005737">
    <property type="term" value="C:cytoplasm"/>
    <property type="evidence" value="ECO:0007669"/>
    <property type="project" value="UniProtKB-SubCell"/>
</dbReference>
<evidence type="ECO:0000259" key="7">
    <source>
        <dbReference type="Pfam" id="PF21981"/>
    </source>
</evidence>
<dbReference type="Gene3D" id="1.10.10.10">
    <property type="entry name" value="Winged helix-like DNA-binding domain superfamily/Winged helix DNA-binding domain"/>
    <property type="match status" value="3"/>
</dbReference>
<evidence type="ECO:0000256" key="2">
    <source>
        <dbReference type="ARBA" id="ARBA00009695"/>
    </source>
</evidence>
<dbReference type="InterPro" id="IPR036388">
    <property type="entry name" value="WH-like_DNA-bd_sf"/>
</dbReference>
<feature type="domain" description="RecX second three-helical" evidence="6">
    <location>
        <begin position="60"/>
        <end position="91"/>
    </location>
</feature>
<keyword evidence="10" id="KW-1185">Reference proteome</keyword>
<evidence type="ECO:0000256" key="4">
    <source>
        <dbReference type="ARBA" id="ARBA00022490"/>
    </source>
</evidence>
<evidence type="ECO:0000259" key="8">
    <source>
        <dbReference type="Pfam" id="PF21982"/>
    </source>
</evidence>
<evidence type="ECO:0000313" key="9">
    <source>
        <dbReference type="EMBL" id="KXO07683.1"/>
    </source>
</evidence>
<dbReference type="InterPro" id="IPR053925">
    <property type="entry name" value="RecX_HTH_3rd"/>
</dbReference>
<feature type="domain" description="RecX first three-helical" evidence="8">
    <location>
        <begin position="14"/>
        <end position="51"/>
    </location>
</feature>
<dbReference type="Pfam" id="PF02631">
    <property type="entry name" value="RecX_HTH2"/>
    <property type="match status" value="1"/>
</dbReference>
<evidence type="ECO:0000259" key="6">
    <source>
        <dbReference type="Pfam" id="PF02631"/>
    </source>
</evidence>
<name>A0A137S5H9_9GAMM</name>
<evidence type="ECO:0000256" key="5">
    <source>
        <dbReference type="HAMAP-Rule" id="MF_01114"/>
    </source>
</evidence>
<protein>
    <recommendedName>
        <fullName evidence="3 5">Regulatory protein RecX</fullName>
    </recommendedName>
</protein>
<comment type="similarity">
    <text evidence="2 5">Belongs to the RecX family.</text>
</comment>
<accession>A0A137S5H9</accession>
<evidence type="ECO:0000313" key="10">
    <source>
        <dbReference type="Proteomes" id="UP000070282"/>
    </source>
</evidence>
<dbReference type="RefSeq" id="WP_061333139.1">
    <property type="nucleotide sequence ID" value="NZ_LOCO01000021.1"/>
</dbReference>
<dbReference type="HAMAP" id="MF_01114">
    <property type="entry name" value="RecX"/>
    <property type="match status" value="1"/>
</dbReference>
<dbReference type="EMBL" id="LOCO01000021">
    <property type="protein sequence ID" value="KXO07683.1"/>
    <property type="molecule type" value="Genomic_DNA"/>
</dbReference>
<comment type="caution">
    <text evidence="9">The sequence shown here is derived from an EMBL/GenBank/DDBJ whole genome shotgun (WGS) entry which is preliminary data.</text>
</comment>
<gene>
    <name evidence="5" type="primary">recX</name>
    <name evidence="9" type="ORF">J122_3250</name>
</gene>
<reference evidence="10" key="1">
    <citation type="submission" date="2015-12" db="EMBL/GenBank/DDBJ databases">
        <authorList>
            <person name="Lima A."/>
            <person name="Farahani Zayas N."/>
            <person name="Castro Da Silva M.A."/>
            <person name="Cabral A."/>
            <person name="Pessatti M.L."/>
        </authorList>
    </citation>
    <scope>NUCLEOTIDE SEQUENCE [LARGE SCALE GENOMIC DNA]</scope>
    <source>
        <strain evidence="10">LAMA 842</strain>
    </source>
</reference>
<dbReference type="AlphaFoldDB" id="A0A137S5H9"/>
<keyword evidence="4 5" id="KW-0963">Cytoplasm</keyword>
<dbReference type="PATRIC" id="fig|1306954.6.peg.1817"/>
<proteinExistence type="inferred from homology"/>
<dbReference type="InterPro" id="IPR053924">
    <property type="entry name" value="RecX_HTH_2nd"/>
</dbReference>
<feature type="domain" description="RecX third three-helical" evidence="7">
    <location>
        <begin position="103"/>
        <end position="151"/>
    </location>
</feature>
<dbReference type="GO" id="GO:0006282">
    <property type="term" value="P:regulation of DNA repair"/>
    <property type="evidence" value="ECO:0007669"/>
    <property type="project" value="UniProtKB-UniRule"/>
</dbReference>
<sequence>MAKHEKDQDPEYRARSAALRLLARREHSRYELALKLRQRHIEGDLIDTVLDEYEHEGWLSDQRFADVYARQRMDLGYGPLRILAELQQRGVHFTPECLDEVSEEDWCQRAVRLRAKRYGLGRLDDDLPEKLRQSRFLSRRGFSATQVERALGAREEEWGDGLSW</sequence>
<organism evidence="9 10">
    <name type="scientific">Marinobacter excellens LAMA 842</name>
    <dbReference type="NCBI Taxonomy" id="1306954"/>
    <lineage>
        <taxon>Bacteria</taxon>
        <taxon>Pseudomonadati</taxon>
        <taxon>Pseudomonadota</taxon>
        <taxon>Gammaproteobacteria</taxon>
        <taxon>Pseudomonadales</taxon>
        <taxon>Marinobacteraceae</taxon>
        <taxon>Marinobacter</taxon>
    </lineage>
</organism>
<dbReference type="InterPro" id="IPR003783">
    <property type="entry name" value="Regulatory_RecX"/>
</dbReference>
<dbReference type="PANTHER" id="PTHR33602:SF1">
    <property type="entry name" value="REGULATORY PROTEIN RECX FAMILY PROTEIN"/>
    <property type="match status" value="1"/>
</dbReference>
<dbReference type="Proteomes" id="UP000070282">
    <property type="component" value="Unassembled WGS sequence"/>
</dbReference>
<evidence type="ECO:0000256" key="1">
    <source>
        <dbReference type="ARBA" id="ARBA00004496"/>
    </source>
</evidence>
<dbReference type="PANTHER" id="PTHR33602">
    <property type="entry name" value="REGULATORY PROTEIN RECX FAMILY PROTEIN"/>
    <property type="match status" value="1"/>
</dbReference>
<comment type="subcellular location">
    <subcellularLocation>
        <location evidence="1 5">Cytoplasm</location>
    </subcellularLocation>
</comment>
<dbReference type="InterPro" id="IPR053926">
    <property type="entry name" value="RecX_HTH_1st"/>
</dbReference>
<evidence type="ECO:0000256" key="3">
    <source>
        <dbReference type="ARBA" id="ARBA00018111"/>
    </source>
</evidence>